<dbReference type="Pfam" id="PF11969">
    <property type="entry name" value="DcpS_C"/>
    <property type="match status" value="1"/>
</dbReference>
<organism evidence="2 3">
    <name type="scientific">Ornithorhynchus anatinus</name>
    <name type="common">Duckbill platypus</name>
    <dbReference type="NCBI Taxonomy" id="9258"/>
    <lineage>
        <taxon>Eukaryota</taxon>
        <taxon>Metazoa</taxon>
        <taxon>Chordata</taxon>
        <taxon>Craniata</taxon>
        <taxon>Vertebrata</taxon>
        <taxon>Euteleostomi</taxon>
        <taxon>Mammalia</taxon>
        <taxon>Monotremata</taxon>
        <taxon>Ornithorhynchidae</taxon>
        <taxon>Ornithorhynchus</taxon>
    </lineage>
</organism>
<dbReference type="GO" id="GO:0000012">
    <property type="term" value="P:single strand break repair"/>
    <property type="evidence" value="ECO:0000318"/>
    <property type="project" value="GO_Central"/>
</dbReference>
<gene>
    <name evidence="2" type="primary">LOC103170907</name>
</gene>
<dbReference type="eggNOG" id="KOG0562">
    <property type="taxonomic scope" value="Eukaryota"/>
</dbReference>
<dbReference type="GO" id="GO:0033699">
    <property type="term" value="F:DNA 5'-adenosine monophosphate hydrolase activity"/>
    <property type="evidence" value="ECO:0000318"/>
    <property type="project" value="GO_Central"/>
</dbReference>
<feature type="compositionally biased region" description="Basic and acidic residues" evidence="1">
    <location>
        <begin position="244"/>
        <end position="261"/>
    </location>
</feature>
<evidence type="ECO:0000313" key="2">
    <source>
        <dbReference type="Ensembl" id="ENSOANP00000032651.2"/>
    </source>
</evidence>
<feature type="compositionally biased region" description="Basic and acidic residues" evidence="1">
    <location>
        <begin position="310"/>
        <end position="321"/>
    </location>
</feature>
<feature type="compositionally biased region" description="Basic and acidic residues" evidence="1">
    <location>
        <begin position="204"/>
        <end position="216"/>
    </location>
</feature>
<dbReference type="GO" id="GO:0003725">
    <property type="term" value="F:double-stranded RNA binding"/>
    <property type="evidence" value="ECO:0000318"/>
    <property type="project" value="GO_Central"/>
</dbReference>
<dbReference type="InterPro" id="IPR036265">
    <property type="entry name" value="HIT-like_sf"/>
</dbReference>
<proteinExistence type="predicted"/>
<feature type="compositionally biased region" description="Basic and acidic residues" evidence="1">
    <location>
        <begin position="165"/>
        <end position="191"/>
    </location>
</feature>
<sequence>MKREVFMGRNARTRDRENEAAKMTKMEQVLLPKGRADQKPNPTSPSAASTVTCRDSSSKLRPQNPKRSPVMVGKGPDLQAAQKTKESRLLHGRPGKSNLECKATKGKVVNFPKGPSKAQPVSTSTSIATTKAQGITSSREDPGRNRVLVGKNPDQQGAKKKMKEKRPWDGRSEKSDLESRVAKMMKKEGTRVTKSTSASISAASDRKQPGTSRSKECQQNPGRNQMLVGKNPDQQGTKNIRGKRPWDGRSEKSDLERRAVKTEMMVSPGSTPKAKPTNARTSTASTPTQAGTSSQKERKETPKKRVMGRKTADPKAVEKLNKSVTNFRNKKERVGQRKAVNNISVSKPNSGSTSTASTSSRGASSSKEEQDRVLKKLSVVRKTPEFQAVKVKLRELMMNLKSRKEREEARKGGKNGTKKVTNLRKDSSTSQPNSGSRSTASRGASTSTKEQDEVPKKRMMARKTPDPQAGKRKSGELMMRNGKEGEGARKNNKSAATEPTILLKNISGFQPKEGSYSTPLARSVEELCRDEIYSDEKVVVVKDNYAPIPNHWLVLSKEPISGLEAVTKEHIKLVKHMQAVGWKLIEGCAASDHFQFRTGFHTLPNIRHIPLHVISPDFISSRLKDKNYFNIKCFLDSQDVIKILENDGKVNTSG</sequence>
<feature type="compositionally biased region" description="Polar residues" evidence="1">
    <location>
        <begin position="278"/>
        <end position="294"/>
    </location>
</feature>
<dbReference type="PANTHER" id="PTHR12486">
    <property type="entry name" value="APRATAXIN-RELATED"/>
    <property type="match status" value="1"/>
</dbReference>
<feature type="compositionally biased region" description="Polar residues" evidence="1">
    <location>
        <begin position="119"/>
        <end position="137"/>
    </location>
</feature>
<dbReference type="OrthoDB" id="3512845at2759"/>
<dbReference type="Bgee" id="ENSOANG00000031432">
    <property type="expression patterns" value="Expressed in testis and 1 other cell type or tissue"/>
</dbReference>
<dbReference type="HOGENOM" id="CLU_474823_0_0_1"/>
<feature type="region of interest" description="Disordered" evidence="1">
    <location>
        <begin position="402"/>
        <end position="477"/>
    </location>
</feature>
<name>K7EGJ4_ORNAN</name>
<feature type="compositionally biased region" description="Basic and acidic residues" evidence="1">
    <location>
        <begin position="402"/>
        <end position="411"/>
    </location>
</feature>
<keyword evidence="3" id="KW-1185">Reference proteome</keyword>
<feature type="compositionally biased region" description="Polar residues" evidence="1">
    <location>
        <begin position="40"/>
        <end position="61"/>
    </location>
</feature>
<dbReference type="GO" id="GO:0003697">
    <property type="term" value="F:single-stranded DNA binding"/>
    <property type="evidence" value="ECO:0000318"/>
    <property type="project" value="GO_Central"/>
</dbReference>
<feature type="compositionally biased region" description="Low complexity" evidence="1">
    <location>
        <begin position="350"/>
        <end position="365"/>
    </location>
</feature>
<dbReference type="SUPFAM" id="SSF54197">
    <property type="entry name" value="HIT-like"/>
    <property type="match status" value="1"/>
</dbReference>
<dbReference type="GO" id="GO:0030983">
    <property type="term" value="F:mismatched DNA binding"/>
    <property type="evidence" value="ECO:0000318"/>
    <property type="project" value="GO_Central"/>
</dbReference>
<feature type="compositionally biased region" description="Polar residues" evidence="1">
    <location>
        <begin position="339"/>
        <end position="349"/>
    </location>
</feature>
<protein>
    <recommendedName>
        <fullName evidence="4">HIT domain-containing protein</fullName>
    </recommendedName>
</protein>
<reference evidence="2" key="2">
    <citation type="submission" date="2025-08" db="UniProtKB">
        <authorList>
            <consortium name="Ensembl"/>
        </authorList>
    </citation>
    <scope>IDENTIFICATION</scope>
    <source>
        <strain evidence="2">Glennie</strain>
    </source>
</reference>
<dbReference type="AlphaFoldDB" id="K7EGJ4"/>
<reference evidence="2" key="3">
    <citation type="submission" date="2025-09" db="UniProtKB">
        <authorList>
            <consortium name="Ensembl"/>
        </authorList>
    </citation>
    <scope>IDENTIFICATION</scope>
    <source>
        <strain evidence="2">Glennie</strain>
    </source>
</reference>
<accession>K7EGJ4</accession>
<evidence type="ECO:0000256" key="1">
    <source>
        <dbReference type="SAM" id="MobiDB-lite"/>
    </source>
</evidence>
<reference evidence="2 3" key="1">
    <citation type="journal article" date="2008" name="Nature">
        <title>Genome analysis of the platypus reveals unique signatures of evolution.</title>
        <authorList>
            <person name="Warren W.C."/>
            <person name="Hillier L.W."/>
            <person name="Marshall Graves J.A."/>
            <person name="Birney E."/>
            <person name="Ponting C.P."/>
            <person name="Grutzner F."/>
            <person name="Belov K."/>
            <person name="Miller W."/>
            <person name="Clarke L."/>
            <person name="Chinwalla A.T."/>
            <person name="Yang S.P."/>
            <person name="Heger A."/>
            <person name="Locke D.P."/>
            <person name="Miethke P."/>
            <person name="Waters P.D."/>
            <person name="Veyrunes F."/>
            <person name="Fulton L."/>
            <person name="Fulton B."/>
            <person name="Graves T."/>
            <person name="Wallis J."/>
            <person name="Puente X.S."/>
            <person name="Lopez-Otin C."/>
            <person name="Ordonez G.R."/>
            <person name="Eichler E.E."/>
            <person name="Chen L."/>
            <person name="Cheng Z."/>
            <person name="Deakin J.E."/>
            <person name="Alsop A."/>
            <person name="Thompson K."/>
            <person name="Kirby P."/>
            <person name="Papenfuss A.T."/>
            <person name="Wakefield M.J."/>
            <person name="Olender T."/>
            <person name="Lancet D."/>
            <person name="Huttley G.A."/>
            <person name="Smit A.F."/>
            <person name="Pask A."/>
            <person name="Temple-Smith P."/>
            <person name="Batzer M.A."/>
            <person name="Walker J.A."/>
            <person name="Konkel M.K."/>
            <person name="Harris R.S."/>
            <person name="Whittington C.M."/>
            <person name="Wong E.S."/>
            <person name="Gemmell N.J."/>
            <person name="Buschiazzo E."/>
            <person name="Vargas Jentzsch I.M."/>
            <person name="Merkel A."/>
            <person name="Schmitz J."/>
            <person name="Zemann A."/>
            <person name="Churakov G."/>
            <person name="Kriegs J.O."/>
            <person name="Brosius J."/>
            <person name="Murchison E.P."/>
            <person name="Sachidanandam R."/>
            <person name="Smith C."/>
            <person name="Hannon G.J."/>
            <person name="Tsend-Ayush E."/>
            <person name="McMillan D."/>
            <person name="Attenborough R."/>
            <person name="Rens W."/>
            <person name="Ferguson-Smith M."/>
            <person name="Lefevre C.M."/>
            <person name="Sharp J.A."/>
            <person name="Nicholas K.R."/>
            <person name="Ray D.A."/>
            <person name="Kube M."/>
            <person name="Reinhardt R."/>
            <person name="Pringle T.H."/>
            <person name="Taylor J."/>
            <person name="Jones R.C."/>
            <person name="Nixon B."/>
            <person name="Dacheux J.L."/>
            <person name="Niwa H."/>
            <person name="Sekita Y."/>
            <person name="Huang X."/>
            <person name="Stark A."/>
            <person name="Kheradpour P."/>
            <person name="Kellis M."/>
            <person name="Flicek P."/>
            <person name="Chen Y."/>
            <person name="Webber C."/>
            <person name="Hardison R."/>
            <person name="Nelson J."/>
            <person name="Hallsworth-Pepin K."/>
            <person name="Delehaunty K."/>
            <person name="Markovic C."/>
            <person name="Minx P."/>
            <person name="Feng Y."/>
            <person name="Kremitzki C."/>
            <person name="Mitreva M."/>
            <person name="Glasscock J."/>
            <person name="Wylie T."/>
            <person name="Wohldmann P."/>
            <person name="Thiru P."/>
            <person name="Nhan M.N."/>
            <person name="Pohl C.S."/>
            <person name="Smith S.M."/>
            <person name="Hou S."/>
            <person name="Nefedov M."/>
            <person name="de Jong P.J."/>
            <person name="Renfree M.B."/>
            <person name="Mardis E.R."/>
            <person name="Wilson R.K."/>
        </authorList>
    </citation>
    <scope>NUCLEOTIDE SEQUENCE [LARGE SCALE GENOMIC DNA]</scope>
    <source>
        <strain evidence="2 3">Glennie</strain>
    </source>
</reference>
<dbReference type="STRING" id="9258.ENSOANP00000032651"/>
<feature type="region of interest" description="Disordered" evidence="1">
    <location>
        <begin position="1"/>
        <end position="385"/>
    </location>
</feature>
<dbReference type="Proteomes" id="UP000002279">
    <property type="component" value="Chromosome X5"/>
</dbReference>
<evidence type="ECO:0008006" key="4">
    <source>
        <dbReference type="Google" id="ProtNLM"/>
    </source>
</evidence>
<dbReference type="OMA" id="CRDEIYS"/>
<dbReference type="RefSeq" id="XP_028910889.1">
    <property type="nucleotide sequence ID" value="XM_029055056.2"/>
</dbReference>
<evidence type="ECO:0000313" key="3">
    <source>
        <dbReference type="Proteomes" id="UP000002279"/>
    </source>
</evidence>
<dbReference type="Ensembl" id="ENSOANT00000041899.2">
    <property type="protein sequence ID" value="ENSOANP00000032651.2"/>
    <property type="gene ID" value="ENSOANG00000031432.2"/>
</dbReference>
<dbReference type="PANTHER" id="PTHR12486:SF4">
    <property type="entry name" value="APRATAXIN"/>
    <property type="match status" value="1"/>
</dbReference>
<dbReference type="GO" id="GO:0005634">
    <property type="term" value="C:nucleus"/>
    <property type="evidence" value="ECO:0000318"/>
    <property type="project" value="GO_Central"/>
</dbReference>
<feature type="compositionally biased region" description="Basic and acidic residues" evidence="1">
    <location>
        <begin position="1"/>
        <end position="25"/>
    </location>
</feature>
<dbReference type="GO" id="GO:1990165">
    <property type="term" value="F:single-strand break-containing DNA binding"/>
    <property type="evidence" value="ECO:0000318"/>
    <property type="project" value="GO_Central"/>
</dbReference>
<dbReference type="Gene3D" id="3.30.428.10">
    <property type="entry name" value="HIT-like"/>
    <property type="match status" value="1"/>
</dbReference>
<dbReference type="GeneID" id="103170907"/>
<dbReference type="InParanoid" id="K7EGJ4"/>
<dbReference type="GeneTree" id="ENSGT00940000156806"/>
<feature type="compositionally biased region" description="Low complexity" evidence="1">
    <location>
        <begin position="434"/>
        <end position="447"/>
    </location>
</feature>